<dbReference type="Proteomes" id="UP000256321">
    <property type="component" value="Unassembled WGS sequence"/>
</dbReference>
<name>A0A3D8HDG5_9BACT</name>
<gene>
    <name evidence="1" type="ORF">DWU89_11620</name>
</gene>
<dbReference type="AlphaFoldDB" id="A0A3D8HDG5"/>
<organism evidence="1 2">
    <name type="scientific">Parabacteroides acidifaciens</name>
    <dbReference type="NCBI Taxonomy" id="2290935"/>
    <lineage>
        <taxon>Bacteria</taxon>
        <taxon>Pseudomonadati</taxon>
        <taxon>Bacteroidota</taxon>
        <taxon>Bacteroidia</taxon>
        <taxon>Bacteroidales</taxon>
        <taxon>Tannerellaceae</taxon>
        <taxon>Parabacteroides</taxon>
    </lineage>
</organism>
<comment type="caution">
    <text evidence="1">The sequence shown here is derived from an EMBL/GenBank/DDBJ whole genome shotgun (WGS) entry which is preliminary data.</text>
</comment>
<proteinExistence type="predicted"/>
<protein>
    <submittedName>
        <fullName evidence="1">Uncharacterized protein</fullName>
    </submittedName>
</protein>
<reference evidence="1 2" key="1">
    <citation type="submission" date="2018-07" db="EMBL/GenBank/DDBJ databases">
        <title>Parabacteroides acidifaciens nov. sp., isolated from human feces.</title>
        <authorList>
            <person name="Wang Y.J."/>
        </authorList>
    </citation>
    <scope>NUCLEOTIDE SEQUENCE [LARGE SCALE GENOMIC DNA]</scope>
    <source>
        <strain evidence="1 2">426-9</strain>
    </source>
</reference>
<evidence type="ECO:0000313" key="1">
    <source>
        <dbReference type="EMBL" id="RDU49023.1"/>
    </source>
</evidence>
<sequence>MLQVPFFFRTGAVFFQTGIRNGCQMVPDKMHFRKLLNKYYMTYAIKEAHVVIKNIKVTENAFYLAPSGTRRLKKKRRLLLNRLLINTLHISLIYPSFFRTPHLSVLPVQKVGSTAEKRHFYGV</sequence>
<accession>A0A3D8HDG5</accession>
<evidence type="ECO:0000313" key="2">
    <source>
        <dbReference type="Proteomes" id="UP000256321"/>
    </source>
</evidence>
<dbReference type="EMBL" id="QREV01000025">
    <property type="protein sequence ID" value="RDU49023.1"/>
    <property type="molecule type" value="Genomic_DNA"/>
</dbReference>